<sequence length="48" mass="5351">MAMPLEVAMQLTKTVWLALSSWIFTCLCIADEIAGSLRNQDMGHFHLG</sequence>
<reference evidence="1" key="1">
    <citation type="journal article" date="2019" name="Database">
        <title>The radish genome database (RadishGD): an integrated information resource for radish genomics.</title>
        <authorList>
            <person name="Yu H.J."/>
            <person name="Baek S."/>
            <person name="Lee Y.J."/>
            <person name="Cho A."/>
            <person name="Mun J.H."/>
        </authorList>
    </citation>
    <scope>NUCLEOTIDE SEQUENCE [LARGE SCALE GENOMIC DNA]</scope>
    <source>
        <strain evidence="1">cv. WK10039</strain>
    </source>
</reference>
<evidence type="ECO:0000313" key="1">
    <source>
        <dbReference type="Proteomes" id="UP000504610"/>
    </source>
</evidence>
<dbReference type="KEGG" id="rsz:108852697"/>
<dbReference type="PANTHER" id="PTHR48156">
    <property type="entry name" value="TRANSMEMBRANE PROTEIN"/>
    <property type="match status" value="1"/>
</dbReference>
<dbReference type="PANTHER" id="PTHR48156:SF1">
    <property type="entry name" value="TRANSMEMBRANE PROTEIN"/>
    <property type="match status" value="1"/>
</dbReference>
<organism evidence="1 2">
    <name type="scientific">Raphanus sativus</name>
    <name type="common">Radish</name>
    <name type="synonym">Raphanus raphanistrum var. sativus</name>
    <dbReference type="NCBI Taxonomy" id="3726"/>
    <lineage>
        <taxon>Eukaryota</taxon>
        <taxon>Viridiplantae</taxon>
        <taxon>Streptophyta</taxon>
        <taxon>Embryophyta</taxon>
        <taxon>Tracheophyta</taxon>
        <taxon>Spermatophyta</taxon>
        <taxon>Magnoliopsida</taxon>
        <taxon>eudicotyledons</taxon>
        <taxon>Gunneridae</taxon>
        <taxon>Pentapetalae</taxon>
        <taxon>rosids</taxon>
        <taxon>malvids</taxon>
        <taxon>Brassicales</taxon>
        <taxon>Brassicaceae</taxon>
        <taxon>Brassiceae</taxon>
        <taxon>Raphanus</taxon>
    </lineage>
</organism>
<name>A0A6J0NC15_RAPSA</name>
<dbReference type="OrthoDB" id="603217at2759"/>
<gene>
    <name evidence="2" type="primary">LOC108852697</name>
</gene>
<proteinExistence type="predicted"/>
<dbReference type="Proteomes" id="UP000504610">
    <property type="component" value="Chromosome 4"/>
</dbReference>
<keyword evidence="1" id="KW-1185">Reference proteome</keyword>
<evidence type="ECO:0000313" key="2">
    <source>
        <dbReference type="RefSeq" id="XP_018481696.1"/>
    </source>
</evidence>
<reference evidence="2" key="2">
    <citation type="submission" date="2025-08" db="UniProtKB">
        <authorList>
            <consortium name="RefSeq"/>
        </authorList>
    </citation>
    <scope>IDENTIFICATION</scope>
    <source>
        <tissue evidence="2">Leaf</tissue>
    </source>
</reference>
<accession>A0A6J0NC15</accession>
<protein>
    <submittedName>
        <fullName evidence="2">Uncharacterized protein LOC108852697</fullName>
    </submittedName>
</protein>
<dbReference type="GeneID" id="108852697"/>
<dbReference type="AlphaFoldDB" id="A0A6J0NC15"/>
<dbReference type="RefSeq" id="XP_018481696.1">
    <property type="nucleotide sequence ID" value="XM_018626194.2"/>
</dbReference>